<reference evidence="4 5" key="1">
    <citation type="journal article" date="2019" name="Int. J. Syst. Evol. Microbiol.">
        <title>The Global Catalogue of Microorganisms (GCM) 10K type strain sequencing project: providing services to taxonomists for standard genome sequencing and annotation.</title>
        <authorList>
            <consortium name="The Broad Institute Genomics Platform"/>
            <consortium name="The Broad Institute Genome Sequencing Center for Infectious Disease"/>
            <person name="Wu L."/>
            <person name="Ma J."/>
        </authorList>
    </citation>
    <scope>NUCLEOTIDE SEQUENCE [LARGE SCALE GENOMIC DNA]</scope>
    <source>
        <strain evidence="4 5">JCM 16001</strain>
    </source>
</reference>
<feature type="domain" description="Large ribosomal subunit protein bL12 C-terminal" evidence="3">
    <location>
        <begin position="131"/>
        <end position="196"/>
    </location>
</feature>
<dbReference type="SUPFAM" id="SSF54736">
    <property type="entry name" value="ClpS-like"/>
    <property type="match status" value="2"/>
</dbReference>
<dbReference type="PANTHER" id="PTHR45987:SF4">
    <property type="entry name" value="LARGE RIBOSOMAL SUBUNIT PROTEIN BL12M"/>
    <property type="match status" value="1"/>
</dbReference>
<evidence type="ECO:0000256" key="1">
    <source>
        <dbReference type="ARBA" id="ARBA00022980"/>
    </source>
</evidence>
<dbReference type="Gene3D" id="3.30.1390.10">
    <property type="match status" value="2"/>
</dbReference>
<dbReference type="EMBL" id="BAAAQF010000034">
    <property type="protein sequence ID" value="GAA1695205.1"/>
    <property type="molecule type" value="Genomic_DNA"/>
</dbReference>
<protein>
    <recommendedName>
        <fullName evidence="3">Large ribosomal subunit protein bL12 C-terminal domain-containing protein</fullName>
    </recommendedName>
</protein>
<name>A0ABN2HXJ2_9ACTN</name>
<evidence type="ECO:0000313" key="5">
    <source>
        <dbReference type="Proteomes" id="UP001499851"/>
    </source>
</evidence>
<keyword evidence="5" id="KW-1185">Reference proteome</keyword>
<evidence type="ECO:0000256" key="2">
    <source>
        <dbReference type="ARBA" id="ARBA00023274"/>
    </source>
</evidence>
<keyword evidence="1" id="KW-0689">Ribosomal protein</keyword>
<dbReference type="PANTHER" id="PTHR45987">
    <property type="entry name" value="39S RIBOSOMAL PROTEIN L12"/>
    <property type="match status" value="1"/>
</dbReference>
<gene>
    <name evidence="4" type="ORF">GCM10009830_48830</name>
</gene>
<accession>A0ABN2HXJ2</accession>
<proteinExistence type="predicted"/>
<keyword evidence="2" id="KW-0687">Ribonucleoprotein</keyword>
<dbReference type="Proteomes" id="UP001499851">
    <property type="component" value="Unassembled WGS sequence"/>
</dbReference>
<evidence type="ECO:0000313" key="4">
    <source>
        <dbReference type="EMBL" id="GAA1695205.1"/>
    </source>
</evidence>
<dbReference type="InterPro" id="IPR000206">
    <property type="entry name" value="Ribosomal_bL12"/>
</dbReference>
<sequence length="199" mass="19970">MSDSGTALIALALILIVGAVAAVAGALRSNRNRASIAASAPLGPARPGEWSLVLDATGARQVHVVKEIRAITGLGLLEAKQLTDRTPSTVLAGVDHASASAAYRMLAAVGATVRITETGTPESAPPAEGRFNVVLDGAGPKKIQVIKEIRALTSVGLAEAKQLSERTPSTILSGVGQEAAAAAKARLSGAGAAVRIIGS</sequence>
<evidence type="ECO:0000259" key="3">
    <source>
        <dbReference type="Pfam" id="PF00542"/>
    </source>
</evidence>
<dbReference type="Pfam" id="PF00542">
    <property type="entry name" value="Ribosomal_L12"/>
    <property type="match status" value="2"/>
</dbReference>
<dbReference type="InterPro" id="IPR014719">
    <property type="entry name" value="Ribosomal_bL12_C/ClpS-like"/>
</dbReference>
<feature type="domain" description="Large ribosomal subunit protein bL12 C-terminal" evidence="3">
    <location>
        <begin position="52"/>
        <end position="115"/>
    </location>
</feature>
<organism evidence="4 5">
    <name type="scientific">Glycomyces endophyticus</name>
    <dbReference type="NCBI Taxonomy" id="480996"/>
    <lineage>
        <taxon>Bacteria</taxon>
        <taxon>Bacillati</taxon>
        <taxon>Actinomycetota</taxon>
        <taxon>Actinomycetes</taxon>
        <taxon>Glycomycetales</taxon>
        <taxon>Glycomycetaceae</taxon>
        <taxon>Glycomyces</taxon>
    </lineage>
</organism>
<comment type="caution">
    <text evidence="4">The sequence shown here is derived from an EMBL/GenBank/DDBJ whole genome shotgun (WGS) entry which is preliminary data.</text>
</comment>
<dbReference type="RefSeq" id="WP_344492600.1">
    <property type="nucleotide sequence ID" value="NZ_BAAAQF010000034.1"/>
</dbReference>
<dbReference type="InterPro" id="IPR013823">
    <property type="entry name" value="Ribosomal_bL12_C"/>
</dbReference>